<feature type="transmembrane region" description="Helical" evidence="9">
    <location>
        <begin position="147"/>
        <end position="169"/>
    </location>
</feature>
<feature type="transmembrane region" description="Helical" evidence="9">
    <location>
        <begin position="12"/>
        <end position="37"/>
    </location>
</feature>
<reference evidence="12" key="1">
    <citation type="submission" date="2017-06" db="EMBL/GenBank/DDBJ databases">
        <authorList>
            <person name="Varghese N."/>
            <person name="Submissions S."/>
        </authorList>
    </citation>
    <scope>NUCLEOTIDE SEQUENCE [LARGE SCALE GENOMIC DNA]</scope>
    <source>
        <strain evidence="12">JCM 23211</strain>
    </source>
</reference>
<feature type="transmembrane region" description="Helical" evidence="9">
    <location>
        <begin position="90"/>
        <end position="113"/>
    </location>
</feature>
<organism evidence="11 12">
    <name type="scientific">Rhodococcoides kyotonense</name>
    <dbReference type="NCBI Taxonomy" id="398843"/>
    <lineage>
        <taxon>Bacteria</taxon>
        <taxon>Bacillati</taxon>
        <taxon>Actinomycetota</taxon>
        <taxon>Actinomycetes</taxon>
        <taxon>Mycobacteriales</taxon>
        <taxon>Nocardiaceae</taxon>
        <taxon>Rhodococcoides</taxon>
    </lineage>
</organism>
<evidence type="ECO:0000313" key="12">
    <source>
        <dbReference type="Proteomes" id="UP000198327"/>
    </source>
</evidence>
<keyword evidence="6 11" id="KW-0418">Kinase</keyword>
<dbReference type="EMBL" id="FZOW01000002">
    <property type="protein sequence ID" value="SNS44487.1"/>
    <property type="molecule type" value="Genomic_DNA"/>
</dbReference>
<keyword evidence="7" id="KW-0067">ATP-binding</keyword>
<dbReference type="AlphaFoldDB" id="A0A239EIN6"/>
<keyword evidence="9" id="KW-0472">Membrane</keyword>
<keyword evidence="8" id="KW-0902">Two-component regulatory system</keyword>
<dbReference type="InterPro" id="IPR025828">
    <property type="entry name" value="Put_sensor_dom"/>
</dbReference>
<dbReference type="CDD" id="cd16917">
    <property type="entry name" value="HATPase_UhpB-NarQ-NarX-like"/>
    <property type="match status" value="1"/>
</dbReference>
<feature type="domain" description="Histidine kinase/HSP90-like ATPase" evidence="10">
    <location>
        <begin position="309"/>
        <end position="399"/>
    </location>
</feature>
<dbReference type="Gene3D" id="1.20.5.1930">
    <property type="match status" value="1"/>
</dbReference>
<sequence length="407" mass="43152">MLVGVALAVLSQIGLFAALLAAVVLILCLAGVGLVLLPESMIVVRWVCAIGRRLATHSGVPVDDPYRPPPDTSRGRVRWILTDPATWRDLAWLVLGVPVGLLMFLPAALLYYVGEGIVLAAGLWQPIHDAGYGRWYGPIHIESHLDAGLAAMTAVLFFVVWTYFAPAMVRAHALFTRSLLGPTKAAALAARARHLSRTRDDVIDSGAAELRRIERDLHDGAQARLVAIGMTLGAAERTLHDDPDVARELLAAARSSSAAALTELRDLVRGIHPPVLAERGLVDAVRALALSSPLPIATVATIEGRLPRPLESAVYFAVSELVANTLKHGDATDATITMTLAFDTLRVRLQDNGCGGASFDTGSGLAGIRRRLSAFDGTMTLDSPPGGPTIIELEVPCASSSPKTTSS</sequence>
<dbReference type="GO" id="GO:0046983">
    <property type="term" value="F:protein dimerization activity"/>
    <property type="evidence" value="ECO:0007669"/>
    <property type="project" value="InterPro"/>
</dbReference>
<keyword evidence="5" id="KW-0547">Nucleotide-binding</keyword>
<evidence type="ECO:0000256" key="4">
    <source>
        <dbReference type="ARBA" id="ARBA00022679"/>
    </source>
</evidence>
<accession>A0A239EIN6</accession>
<dbReference type="SMART" id="SM00387">
    <property type="entry name" value="HATPase_c"/>
    <property type="match status" value="1"/>
</dbReference>
<evidence type="ECO:0000256" key="1">
    <source>
        <dbReference type="ARBA" id="ARBA00000085"/>
    </source>
</evidence>
<dbReference type="SUPFAM" id="SSF55874">
    <property type="entry name" value="ATPase domain of HSP90 chaperone/DNA topoisomerase II/histidine kinase"/>
    <property type="match status" value="1"/>
</dbReference>
<dbReference type="GO" id="GO:0005524">
    <property type="term" value="F:ATP binding"/>
    <property type="evidence" value="ECO:0007669"/>
    <property type="project" value="UniProtKB-KW"/>
</dbReference>
<keyword evidence="9" id="KW-0812">Transmembrane</keyword>
<evidence type="ECO:0000256" key="9">
    <source>
        <dbReference type="SAM" id="Phobius"/>
    </source>
</evidence>
<evidence type="ECO:0000256" key="8">
    <source>
        <dbReference type="ARBA" id="ARBA00023012"/>
    </source>
</evidence>
<evidence type="ECO:0000256" key="5">
    <source>
        <dbReference type="ARBA" id="ARBA00022741"/>
    </source>
</evidence>
<proteinExistence type="predicted"/>
<evidence type="ECO:0000259" key="10">
    <source>
        <dbReference type="SMART" id="SM00387"/>
    </source>
</evidence>
<evidence type="ECO:0000256" key="6">
    <source>
        <dbReference type="ARBA" id="ARBA00022777"/>
    </source>
</evidence>
<dbReference type="Pfam" id="PF07730">
    <property type="entry name" value="HisKA_3"/>
    <property type="match status" value="1"/>
</dbReference>
<dbReference type="GO" id="GO:0016020">
    <property type="term" value="C:membrane"/>
    <property type="evidence" value="ECO:0007669"/>
    <property type="project" value="InterPro"/>
</dbReference>
<dbReference type="PANTHER" id="PTHR24421">
    <property type="entry name" value="NITRATE/NITRITE SENSOR PROTEIN NARX-RELATED"/>
    <property type="match status" value="1"/>
</dbReference>
<dbReference type="Proteomes" id="UP000198327">
    <property type="component" value="Unassembled WGS sequence"/>
</dbReference>
<dbReference type="EC" id="2.7.13.3" evidence="2"/>
<dbReference type="InterPro" id="IPR003594">
    <property type="entry name" value="HATPase_dom"/>
</dbReference>
<dbReference type="Pfam" id="PF13796">
    <property type="entry name" value="Sensor"/>
    <property type="match status" value="1"/>
</dbReference>
<protein>
    <recommendedName>
        <fullName evidence="2">histidine kinase</fullName>
        <ecNumber evidence="2">2.7.13.3</ecNumber>
    </recommendedName>
</protein>
<evidence type="ECO:0000256" key="7">
    <source>
        <dbReference type="ARBA" id="ARBA00022840"/>
    </source>
</evidence>
<dbReference type="InterPro" id="IPR050482">
    <property type="entry name" value="Sensor_HK_TwoCompSys"/>
</dbReference>
<name>A0A239EIN6_9NOCA</name>
<evidence type="ECO:0000256" key="2">
    <source>
        <dbReference type="ARBA" id="ARBA00012438"/>
    </source>
</evidence>
<dbReference type="InterPro" id="IPR011712">
    <property type="entry name" value="Sig_transdc_His_kin_sub3_dim/P"/>
</dbReference>
<keyword evidence="9" id="KW-1133">Transmembrane helix</keyword>
<dbReference type="GO" id="GO:0000155">
    <property type="term" value="F:phosphorelay sensor kinase activity"/>
    <property type="evidence" value="ECO:0007669"/>
    <property type="project" value="InterPro"/>
</dbReference>
<evidence type="ECO:0000256" key="3">
    <source>
        <dbReference type="ARBA" id="ARBA00022553"/>
    </source>
</evidence>
<evidence type="ECO:0000313" key="11">
    <source>
        <dbReference type="EMBL" id="SNS44487.1"/>
    </source>
</evidence>
<dbReference type="Pfam" id="PF02518">
    <property type="entry name" value="HATPase_c"/>
    <property type="match status" value="1"/>
</dbReference>
<keyword evidence="4" id="KW-0808">Transferase</keyword>
<dbReference type="InterPro" id="IPR036890">
    <property type="entry name" value="HATPase_C_sf"/>
</dbReference>
<keyword evidence="12" id="KW-1185">Reference proteome</keyword>
<dbReference type="Gene3D" id="3.30.565.10">
    <property type="entry name" value="Histidine kinase-like ATPase, C-terminal domain"/>
    <property type="match status" value="1"/>
</dbReference>
<dbReference type="PANTHER" id="PTHR24421:SF10">
    <property type="entry name" value="NITRATE_NITRITE SENSOR PROTEIN NARQ"/>
    <property type="match status" value="1"/>
</dbReference>
<gene>
    <name evidence="11" type="ORF">SAMN05421642_102407</name>
</gene>
<keyword evidence="3" id="KW-0597">Phosphoprotein</keyword>
<comment type="catalytic activity">
    <reaction evidence="1">
        <text>ATP + protein L-histidine = ADP + protein N-phospho-L-histidine.</text>
        <dbReference type="EC" id="2.7.13.3"/>
    </reaction>
</comment>